<dbReference type="Proteomes" id="UP001187192">
    <property type="component" value="Unassembled WGS sequence"/>
</dbReference>
<dbReference type="EMBL" id="BTGU01000040">
    <property type="protein sequence ID" value="GMN52053.1"/>
    <property type="molecule type" value="Genomic_DNA"/>
</dbReference>
<dbReference type="AlphaFoldDB" id="A0AA88AC92"/>
<accession>A0AA88AC92</accession>
<protein>
    <submittedName>
        <fullName evidence="1">Uncharacterized protein</fullName>
    </submittedName>
</protein>
<gene>
    <name evidence="1" type="ORF">TIFTF001_021203</name>
</gene>
<name>A0AA88AC92_FICCA</name>
<evidence type="ECO:0000313" key="2">
    <source>
        <dbReference type="Proteomes" id="UP001187192"/>
    </source>
</evidence>
<reference evidence="1" key="1">
    <citation type="submission" date="2023-07" db="EMBL/GenBank/DDBJ databases">
        <title>draft genome sequence of fig (Ficus carica).</title>
        <authorList>
            <person name="Takahashi T."/>
            <person name="Nishimura K."/>
        </authorList>
    </citation>
    <scope>NUCLEOTIDE SEQUENCE</scope>
</reference>
<proteinExistence type="predicted"/>
<keyword evidence="2" id="KW-1185">Reference proteome</keyword>
<comment type="caution">
    <text evidence="1">The sequence shown here is derived from an EMBL/GenBank/DDBJ whole genome shotgun (WGS) entry which is preliminary data.</text>
</comment>
<sequence>MGSDKVAIARLSVIPSYATSESATRHSWSSGEAVISLPSRFDCGRNLITTDGKPNEEDDDKAR</sequence>
<evidence type="ECO:0000313" key="1">
    <source>
        <dbReference type="EMBL" id="GMN52053.1"/>
    </source>
</evidence>
<organism evidence="1 2">
    <name type="scientific">Ficus carica</name>
    <name type="common">Common fig</name>
    <dbReference type="NCBI Taxonomy" id="3494"/>
    <lineage>
        <taxon>Eukaryota</taxon>
        <taxon>Viridiplantae</taxon>
        <taxon>Streptophyta</taxon>
        <taxon>Embryophyta</taxon>
        <taxon>Tracheophyta</taxon>
        <taxon>Spermatophyta</taxon>
        <taxon>Magnoliopsida</taxon>
        <taxon>eudicotyledons</taxon>
        <taxon>Gunneridae</taxon>
        <taxon>Pentapetalae</taxon>
        <taxon>rosids</taxon>
        <taxon>fabids</taxon>
        <taxon>Rosales</taxon>
        <taxon>Moraceae</taxon>
        <taxon>Ficeae</taxon>
        <taxon>Ficus</taxon>
    </lineage>
</organism>